<keyword evidence="3" id="KW-1185">Reference proteome</keyword>
<dbReference type="InterPro" id="IPR011009">
    <property type="entry name" value="Kinase-like_dom_sf"/>
</dbReference>
<dbReference type="Pfam" id="PF00069">
    <property type="entry name" value="Pkinase"/>
    <property type="match status" value="1"/>
</dbReference>
<feature type="domain" description="Protein kinase" evidence="1">
    <location>
        <begin position="1"/>
        <end position="90"/>
    </location>
</feature>
<proteinExistence type="predicted"/>
<dbReference type="GO" id="GO:0004672">
    <property type="term" value="F:protein kinase activity"/>
    <property type="evidence" value="ECO:0007669"/>
    <property type="project" value="InterPro"/>
</dbReference>
<comment type="caution">
    <text evidence="2">The sequence shown here is derived from an EMBL/GenBank/DDBJ whole genome shotgun (WGS) entry which is preliminary data.</text>
</comment>
<evidence type="ECO:0000313" key="3">
    <source>
        <dbReference type="Proteomes" id="UP000095767"/>
    </source>
</evidence>
<reference evidence="2 3" key="1">
    <citation type="submission" date="2016-09" db="EMBL/GenBank/DDBJ databases">
        <title>The draft genome of Dichanthelium oligosanthes: A C3 panicoid grass species.</title>
        <authorList>
            <person name="Studer A.J."/>
            <person name="Schnable J.C."/>
            <person name="Brutnell T.P."/>
        </authorList>
    </citation>
    <scope>NUCLEOTIDE SEQUENCE [LARGE SCALE GENOMIC DNA]</scope>
    <source>
        <strain evidence="3">cv. Kellogg 1175</strain>
        <tissue evidence="2">Leaf</tissue>
    </source>
</reference>
<dbReference type="EMBL" id="LWDX02050018">
    <property type="protein sequence ID" value="OEL20667.1"/>
    <property type="molecule type" value="Genomic_DNA"/>
</dbReference>
<name>A0A1E5V6H8_9POAL</name>
<dbReference type="PROSITE" id="PS50011">
    <property type="entry name" value="PROTEIN_KINASE_DOM"/>
    <property type="match status" value="1"/>
</dbReference>
<dbReference type="OrthoDB" id="689136at2759"/>
<sequence>MPNGNLDTWLHHKYGVAKLLSLGQRTSICVDIANALAYLHHDCGGPIVHCDLKPSNILLDDDMNAHLGDFNIASLSCRFHVNSNRSFRLQ</sequence>
<dbReference type="PANTHER" id="PTHR48055">
    <property type="entry name" value="LEUCINE-RICH REPEAT RECEPTOR PROTEIN KINASE EMS1"/>
    <property type="match status" value="1"/>
</dbReference>
<evidence type="ECO:0000259" key="1">
    <source>
        <dbReference type="PROSITE" id="PS50011"/>
    </source>
</evidence>
<dbReference type="GO" id="GO:0005524">
    <property type="term" value="F:ATP binding"/>
    <property type="evidence" value="ECO:0007669"/>
    <property type="project" value="InterPro"/>
</dbReference>
<dbReference type="SUPFAM" id="SSF56112">
    <property type="entry name" value="Protein kinase-like (PK-like)"/>
    <property type="match status" value="1"/>
</dbReference>
<dbReference type="PANTHER" id="PTHR48055:SF50">
    <property type="entry name" value="PROTEIN KINASE DOMAIN-CONTAINING PROTEIN"/>
    <property type="match status" value="1"/>
</dbReference>
<accession>A0A1E5V6H8</accession>
<dbReference type="InterPro" id="IPR000719">
    <property type="entry name" value="Prot_kinase_dom"/>
</dbReference>
<gene>
    <name evidence="2" type="ORF">BAE44_0018315</name>
</gene>
<dbReference type="InterPro" id="IPR008271">
    <property type="entry name" value="Ser/Thr_kinase_AS"/>
</dbReference>
<protein>
    <recommendedName>
        <fullName evidence="1">Protein kinase domain-containing protein</fullName>
    </recommendedName>
</protein>
<dbReference type="PROSITE" id="PS00108">
    <property type="entry name" value="PROTEIN_KINASE_ST"/>
    <property type="match status" value="1"/>
</dbReference>
<dbReference type="AlphaFoldDB" id="A0A1E5V6H8"/>
<dbReference type="Proteomes" id="UP000095767">
    <property type="component" value="Unassembled WGS sequence"/>
</dbReference>
<dbReference type="GO" id="GO:0016020">
    <property type="term" value="C:membrane"/>
    <property type="evidence" value="ECO:0007669"/>
    <property type="project" value="TreeGrafter"/>
</dbReference>
<dbReference type="STRING" id="888268.A0A1E5V6H8"/>
<dbReference type="InterPro" id="IPR051564">
    <property type="entry name" value="LRR_receptor-like_kinase"/>
</dbReference>
<dbReference type="Gene3D" id="1.10.510.10">
    <property type="entry name" value="Transferase(Phosphotransferase) domain 1"/>
    <property type="match status" value="1"/>
</dbReference>
<organism evidence="2 3">
    <name type="scientific">Dichanthelium oligosanthes</name>
    <dbReference type="NCBI Taxonomy" id="888268"/>
    <lineage>
        <taxon>Eukaryota</taxon>
        <taxon>Viridiplantae</taxon>
        <taxon>Streptophyta</taxon>
        <taxon>Embryophyta</taxon>
        <taxon>Tracheophyta</taxon>
        <taxon>Spermatophyta</taxon>
        <taxon>Magnoliopsida</taxon>
        <taxon>Liliopsida</taxon>
        <taxon>Poales</taxon>
        <taxon>Poaceae</taxon>
        <taxon>PACMAD clade</taxon>
        <taxon>Panicoideae</taxon>
        <taxon>Panicodae</taxon>
        <taxon>Paniceae</taxon>
        <taxon>Dichantheliinae</taxon>
        <taxon>Dichanthelium</taxon>
    </lineage>
</organism>
<evidence type="ECO:0000313" key="2">
    <source>
        <dbReference type="EMBL" id="OEL20667.1"/>
    </source>
</evidence>